<accession>A0A1R4JX01</accession>
<evidence type="ECO:0000313" key="2">
    <source>
        <dbReference type="Proteomes" id="UP000196320"/>
    </source>
</evidence>
<proteinExistence type="predicted"/>
<name>A0A1R4JX01_9MICO</name>
<dbReference type="Proteomes" id="UP000196320">
    <property type="component" value="Unassembled WGS sequence"/>
</dbReference>
<sequence length="50" mass="5395">MRGEAIRAVRMLLEAVDARTLEARSAMGPGVLSTMHLRRILMLALGDSAS</sequence>
<reference evidence="1 2" key="1">
    <citation type="submission" date="2017-02" db="EMBL/GenBank/DDBJ databases">
        <authorList>
            <person name="Peterson S.W."/>
        </authorList>
    </citation>
    <scope>NUCLEOTIDE SEQUENCE [LARGE SCALE GENOMIC DNA]</scope>
    <source>
        <strain evidence="1 2">B Mb 05.01</strain>
    </source>
</reference>
<dbReference type="EMBL" id="FUKO01000021">
    <property type="protein sequence ID" value="SJN36273.1"/>
    <property type="molecule type" value="Genomic_DNA"/>
</dbReference>
<keyword evidence="2" id="KW-1185">Reference proteome</keyword>
<gene>
    <name evidence="1" type="ORF">FM104_09160</name>
</gene>
<dbReference type="AlphaFoldDB" id="A0A1R4JX01"/>
<protein>
    <submittedName>
        <fullName evidence="1">Uncharacterized protein</fullName>
    </submittedName>
</protein>
<evidence type="ECO:0000313" key="1">
    <source>
        <dbReference type="EMBL" id="SJN36273.1"/>
    </source>
</evidence>
<organism evidence="1 2">
    <name type="scientific">Microbacterium esteraromaticum</name>
    <dbReference type="NCBI Taxonomy" id="57043"/>
    <lineage>
        <taxon>Bacteria</taxon>
        <taxon>Bacillati</taxon>
        <taxon>Actinomycetota</taxon>
        <taxon>Actinomycetes</taxon>
        <taxon>Micrococcales</taxon>
        <taxon>Microbacteriaceae</taxon>
        <taxon>Microbacterium</taxon>
    </lineage>
</organism>